<comment type="subunit">
    <text evidence="11">Interacts with the capsid protein (CP). Part of a MP-CP-viral DNA complex.</text>
</comment>
<dbReference type="GO" id="GO:0016020">
    <property type="term" value="C:membrane"/>
    <property type="evidence" value="ECO:0007669"/>
    <property type="project" value="InterPro"/>
</dbReference>
<proteinExistence type="inferred from homology"/>
<feature type="transmembrane region" description="Helical" evidence="12">
    <location>
        <begin position="37"/>
        <end position="59"/>
    </location>
</feature>
<comment type="similarity">
    <text evidence="3">Belongs to the mastrevirus movement protein family.</text>
</comment>
<dbReference type="OrthoDB" id="27971at10239"/>
<keyword evidence="5" id="KW-0813">Transport</keyword>
<accession>H9BAI4</accession>
<evidence type="ECO:0000256" key="12">
    <source>
        <dbReference type="SAM" id="Phobius"/>
    </source>
</evidence>
<dbReference type="InterPro" id="IPR002621">
    <property type="entry name" value="Gemini_mov"/>
</dbReference>
<evidence type="ECO:0000313" key="13">
    <source>
        <dbReference type="EMBL" id="AFD63065.1"/>
    </source>
</evidence>
<keyword evidence="9" id="KW-0916">Viral movement protein</keyword>
<evidence type="ECO:0000256" key="1">
    <source>
        <dbReference type="ARBA" id="ARBA00002157"/>
    </source>
</evidence>
<evidence type="ECO:0000256" key="11">
    <source>
        <dbReference type="ARBA" id="ARBA00025953"/>
    </source>
</evidence>
<dbReference type="Pfam" id="PF01708">
    <property type="entry name" value="Gemini_mov"/>
    <property type="match status" value="1"/>
</dbReference>
<evidence type="ECO:0000256" key="5">
    <source>
        <dbReference type="ARBA" id="ARBA00022448"/>
    </source>
</evidence>
<dbReference type="GO" id="GO:0033644">
    <property type="term" value="C:host cell membrane"/>
    <property type="evidence" value="ECO:0007669"/>
    <property type="project" value="UniProtKB-SubCell"/>
</dbReference>
<evidence type="ECO:0000256" key="10">
    <source>
        <dbReference type="ARBA" id="ARBA00023136"/>
    </source>
</evidence>
<dbReference type="GO" id="GO:0046740">
    <property type="term" value="P:transport of virus in host, cell to cell"/>
    <property type="evidence" value="ECO:0007669"/>
    <property type="project" value="UniProtKB-KW"/>
</dbReference>
<dbReference type="EMBL" id="JN989439">
    <property type="protein sequence ID" value="AFD63065.1"/>
    <property type="molecule type" value="Genomic_DNA"/>
</dbReference>
<name>H9BAI4_9GEMI</name>
<evidence type="ECO:0000256" key="7">
    <source>
        <dbReference type="ARBA" id="ARBA00022870"/>
    </source>
</evidence>
<evidence type="ECO:0000256" key="2">
    <source>
        <dbReference type="ARBA" id="ARBA00004379"/>
    </source>
</evidence>
<evidence type="ECO:0000256" key="8">
    <source>
        <dbReference type="ARBA" id="ARBA00022989"/>
    </source>
</evidence>
<sequence length="93" mass="10146">MARGKYQIYPPVEDHFPEVSSQVSSPGGHSTVDFGKVVVVLIVILVVVGLLYLSYSLFIKDCILLFKAKKQRTTTEIGFGNTPARGSSDPPHP</sequence>
<keyword evidence="6 12" id="KW-0812">Transmembrane</keyword>
<dbReference type="Proteomes" id="UP000232483">
    <property type="component" value="Segment"/>
</dbReference>
<dbReference type="GeneID" id="37617492"/>
<dbReference type="RefSeq" id="YP_009506575.1">
    <property type="nucleotide sequence ID" value="NC_038478.1"/>
</dbReference>
<keyword evidence="10 12" id="KW-0472">Membrane</keyword>
<evidence type="ECO:0000313" key="14">
    <source>
        <dbReference type="Proteomes" id="UP000232483"/>
    </source>
</evidence>
<evidence type="ECO:0000256" key="6">
    <source>
        <dbReference type="ARBA" id="ARBA00022692"/>
    </source>
</evidence>
<dbReference type="KEGG" id="vg:37617492"/>
<protein>
    <recommendedName>
        <fullName evidence="4">Movement protein</fullName>
    </recommendedName>
</protein>
<comment type="subcellular location">
    <subcellularLocation>
        <location evidence="2">Host membrane</location>
        <topology evidence="2">Single-pass membrane protein</topology>
    </subcellularLocation>
</comment>
<organism evidence="13 14">
    <name type="scientific">Chickpea yellows virus</name>
    <dbReference type="NCBI Taxonomy" id="1162557"/>
    <lineage>
        <taxon>Viruses</taxon>
        <taxon>Monodnaviria</taxon>
        <taxon>Shotokuvirae</taxon>
        <taxon>Cressdnaviricota</taxon>
        <taxon>Repensiviricetes</taxon>
        <taxon>Geplafuvirales</taxon>
        <taxon>Geminiviridae</taxon>
        <taxon>Mastrevirus</taxon>
        <taxon>Mastrevirus flavi</taxon>
    </lineage>
</organism>
<evidence type="ECO:0000256" key="3">
    <source>
        <dbReference type="ARBA" id="ARBA00010512"/>
    </source>
</evidence>
<reference evidence="13 14" key="1">
    <citation type="journal article" date="2012" name="Virus Res.">
        <title>Molecular characterisation of dicot-infecting mastreviruses from Australia.</title>
        <authorList>
            <person name="Hadfield J."/>
            <person name="Thomas J.E."/>
            <person name="Schwinghamer M.W."/>
            <person name="Kraberger S."/>
            <person name="Stainton D."/>
            <person name="Dayaram A."/>
            <person name="Parry J.N."/>
            <person name="Pande D."/>
            <person name="Martin D.P."/>
            <person name="Varsani A."/>
        </authorList>
    </citation>
    <scope>NUCLEOTIDE SEQUENCE [LARGE SCALE GENOMIC DNA]</scope>
    <source>
        <strain evidence="13">CpYV_AU_3489B_2002</strain>
    </source>
</reference>
<keyword evidence="14" id="KW-1185">Reference proteome</keyword>
<evidence type="ECO:0000256" key="9">
    <source>
        <dbReference type="ARBA" id="ARBA00023031"/>
    </source>
</evidence>
<comment type="function">
    <text evidence="1">Involved in the viral transport within, and between cells.</text>
</comment>
<keyword evidence="7" id="KW-1043">Host membrane</keyword>
<keyword evidence="8 12" id="KW-1133">Transmembrane helix</keyword>
<evidence type="ECO:0000256" key="4">
    <source>
        <dbReference type="ARBA" id="ARBA00014660"/>
    </source>
</evidence>